<evidence type="ECO:0000256" key="1">
    <source>
        <dbReference type="SAM" id="MobiDB-lite"/>
    </source>
</evidence>
<keyword evidence="2" id="KW-0812">Transmembrane</keyword>
<reference evidence="5" key="1">
    <citation type="journal article" date="2019" name="Int. J. Syst. Evol. Microbiol.">
        <title>The Global Catalogue of Microorganisms (GCM) 10K type strain sequencing project: providing services to taxonomists for standard genome sequencing and annotation.</title>
        <authorList>
            <consortium name="The Broad Institute Genomics Platform"/>
            <consortium name="The Broad Institute Genome Sequencing Center for Infectious Disease"/>
            <person name="Wu L."/>
            <person name="Ma J."/>
        </authorList>
    </citation>
    <scope>NUCLEOTIDE SEQUENCE [LARGE SCALE GENOMIC DNA]</scope>
    <source>
        <strain evidence="5">JCM 17906</strain>
    </source>
</reference>
<feature type="transmembrane region" description="Helical" evidence="2">
    <location>
        <begin position="50"/>
        <end position="70"/>
    </location>
</feature>
<evidence type="ECO:0000256" key="2">
    <source>
        <dbReference type="SAM" id="Phobius"/>
    </source>
</evidence>
<gene>
    <name evidence="4" type="ORF">GCM10023175_16180</name>
</gene>
<keyword evidence="2" id="KW-1133">Transmembrane helix</keyword>
<keyword evidence="2" id="KW-0472">Membrane</keyword>
<feature type="region of interest" description="Disordered" evidence="1">
    <location>
        <begin position="1"/>
        <end position="22"/>
    </location>
</feature>
<dbReference type="Pfam" id="PF05305">
    <property type="entry name" value="DUF732"/>
    <property type="match status" value="1"/>
</dbReference>
<proteinExistence type="predicted"/>
<evidence type="ECO:0000313" key="4">
    <source>
        <dbReference type="EMBL" id="GAA4541766.1"/>
    </source>
</evidence>
<dbReference type="Proteomes" id="UP001501598">
    <property type="component" value="Unassembled WGS sequence"/>
</dbReference>
<feature type="domain" description="DUF732" evidence="3">
    <location>
        <begin position="91"/>
        <end position="160"/>
    </location>
</feature>
<protein>
    <recommendedName>
        <fullName evidence="3">DUF732 domain-containing protein</fullName>
    </recommendedName>
</protein>
<evidence type="ECO:0000259" key="3">
    <source>
        <dbReference type="Pfam" id="PF05305"/>
    </source>
</evidence>
<dbReference type="RefSeq" id="WP_345414310.1">
    <property type="nucleotide sequence ID" value="NZ_BAABGT010000024.1"/>
</dbReference>
<name>A0ABP8RMB8_9PSEU</name>
<keyword evidence="5" id="KW-1185">Reference proteome</keyword>
<organism evidence="4 5">
    <name type="scientific">Pseudonocardia xishanensis</name>
    <dbReference type="NCBI Taxonomy" id="630995"/>
    <lineage>
        <taxon>Bacteria</taxon>
        <taxon>Bacillati</taxon>
        <taxon>Actinomycetota</taxon>
        <taxon>Actinomycetes</taxon>
        <taxon>Pseudonocardiales</taxon>
        <taxon>Pseudonocardiaceae</taxon>
        <taxon>Pseudonocardia</taxon>
    </lineage>
</organism>
<evidence type="ECO:0000313" key="5">
    <source>
        <dbReference type="Proteomes" id="UP001501598"/>
    </source>
</evidence>
<feature type="compositionally biased region" description="Low complexity" evidence="1">
    <location>
        <begin position="1"/>
        <end position="14"/>
    </location>
</feature>
<sequence>MTQPPQQQPYGTQQIGAYGPTAGFPYQGAPGYGTGIPQQRQPEPPRRKRWWIPVVAVLAVIAVVTVLAVLTTSGDSTTVAAPASAPAVGEAGYLQTVRAVAPELSKFDDPTLATIGRAVCSQPSSQSRQLLITDMASYRSISTGAAGTIVTAAVQYFCPSRTWASQTGVVTTAAPTTTAVVASGPAKAITAREWLLIAKDPDAHQGERVIVYGEVRQFDSATGPSGFRANVDGVVHPVKYGYANYETNTVLGAGTGVSLAEVVQDDLFKAEVTVVGSYSYDTQIGGKTTVPMLLITNIEVTGSTAG</sequence>
<dbReference type="EMBL" id="BAABGT010000024">
    <property type="protein sequence ID" value="GAA4541766.1"/>
    <property type="molecule type" value="Genomic_DNA"/>
</dbReference>
<dbReference type="InterPro" id="IPR007969">
    <property type="entry name" value="DUF732"/>
</dbReference>
<accession>A0ABP8RMB8</accession>
<comment type="caution">
    <text evidence="4">The sequence shown here is derived from an EMBL/GenBank/DDBJ whole genome shotgun (WGS) entry which is preliminary data.</text>
</comment>